<dbReference type="SUPFAM" id="SSF52833">
    <property type="entry name" value="Thioredoxin-like"/>
    <property type="match status" value="1"/>
</dbReference>
<dbReference type="SUPFAM" id="SSF47616">
    <property type="entry name" value="GST C-terminal domain-like"/>
    <property type="match status" value="1"/>
</dbReference>
<reference evidence="2 3" key="1">
    <citation type="submission" date="2022-03" db="EMBL/GenBank/DDBJ databases">
        <title>Ignatzschineria rhizosphaerae HR5S32.</title>
        <authorList>
            <person name="Sun J.Q."/>
            <person name="Feng J.Y."/>
        </authorList>
    </citation>
    <scope>NUCLEOTIDE SEQUENCE [LARGE SCALE GENOMIC DNA]</scope>
    <source>
        <strain evidence="2 3">HR5S32</strain>
    </source>
</reference>
<dbReference type="InterPro" id="IPR004045">
    <property type="entry name" value="Glutathione_S-Trfase_N"/>
</dbReference>
<dbReference type="SFLD" id="SFLDG00358">
    <property type="entry name" value="Main_(cytGST)"/>
    <property type="match status" value="1"/>
</dbReference>
<dbReference type="CDD" id="cd03043">
    <property type="entry name" value="GST_N_1"/>
    <property type="match status" value="1"/>
</dbReference>
<dbReference type="PANTHER" id="PTHR42673">
    <property type="entry name" value="MALEYLACETOACETATE ISOMERASE"/>
    <property type="match status" value="1"/>
</dbReference>
<dbReference type="PANTHER" id="PTHR42673:SF4">
    <property type="entry name" value="MALEYLACETOACETATE ISOMERASE"/>
    <property type="match status" value="1"/>
</dbReference>
<feature type="domain" description="GST N-terminal" evidence="1">
    <location>
        <begin position="2"/>
        <end position="83"/>
    </location>
</feature>
<keyword evidence="3" id="KW-1185">Reference proteome</keyword>
<dbReference type="Gene3D" id="1.20.1050.10">
    <property type="match status" value="1"/>
</dbReference>
<dbReference type="InterPro" id="IPR036249">
    <property type="entry name" value="Thioredoxin-like_sf"/>
</dbReference>
<dbReference type="Pfam" id="PF13409">
    <property type="entry name" value="GST_N_2"/>
    <property type="match status" value="1"/>
</dbReference>
<dbReference type="EMBL" id="CP093379">
    <property type="protein sequence ID" value="UNM96337.1"/>
    <property type="molecule type" value="Genomic_DNA"/>
</dbReference>
<dbReference type="PROSITE" id="PS50404">
    <property type="entry name" value="GST_NTER"/>
    <property type="match status" value="1"/>
</dbReference>
<dbReference type="CDD" id="cd03194">
    <property type="entry name" value="GST_C_3"/>
    <property type="match status" value="1"/>
</dbReference>
<dbReference type="SFLD" id="SFLDS00019">
    <property type="entry name" value="Glutathione_Transferase_(cytos"/>
    <property type="match status" value="1"/>
</dbReference>
<dbReference type="InterPro" id="IPR036282">
    <property type="entry name" value="Glutathione-S-Trfase_C_sf"/>
</dbReference>
<dbReference type="RefSeq" id="WP_242149726.1">
    <property type="nucleotide sequence ID" value="NZ_CP093379.1"/>
</dbReference>
<evidence type="ECO:0000313" key="2">
    <source>
        <dbReference type="EMBL" id="UNM96337.1"/>
    </source>
</evidence>
<sequence>MLTLYIADKNLSSWSLRPWLLLKMLNIPFEERLERFEKDGSTFKKFQKFSPTGLVPCLQDGDITIWDSLAICEYIAESHSKAWPKDKAARAWARSATSEMHSGFLALRSQCPMNCEMQSPLTEIDSALAKDLERINQLWETGFYKFSGPFLAGDQFTIVDAFFAPIAIRISRYSLPVNQRCQDWIDLILSLPAMKEWLVGAKLEII</sequence>
<dbReference type="Proteomes" id="UP000829542">
    <property type="component" value="Chromosome"/>
</dbReference>
<organism evidence="2 3">
    <name type="scientific">Ignatzschineria rhizosphaerae</name>
    <dbReference type="NCBI Taxonomy" id="2923279"/>
    <lineage>
        <taxon>Bacteria</taxon>
        <taxon>Pseudomonadati</taxon>
        <taxon>Pseudomonadota</taxon>
        <taxon>Gammaproteobacteria</taxon>
        <taxon>Cardiobacteriales</taxon>
        <taxon>Ignatzschineriaceae</taxon>
        <taxon>Ignatzschineria</taxon>
    </lineage>
</organism>
<evidence type="ECO:0000313" key="3">
    <source>
        <dbReference type="Proteomes" id="UP000829542"/>
    </source>
</evidence>
<accession>A0ABY3X5L8</accession>
<dbReference type="Gene3D" id="3.40.30.10">
    <property type="entry name" value="Glutaredoxin"/>
    <property type="match status" value="1"/>
</dbReference>
<name>A0ABY3X5L8_9GAMM</name>
<proteinExistence type="predicted"/>
<dbReference type="InterPro" id="IPR040079">
    <property type="entry name" value="Glutathione_S-Trfase"/>
</dbReference>
<protein>
    <submittedName>
        <fullName evidence="2">Glutathione S-transferase family protein</fullName>
    </submittedName>
</protein>
<gene>
    <name evidence="2" type="ORF">MMG00_00150</name>
</gene>
<evidence type="ECO:0000259" key="1">
    <source>
        <dbReference type="PROSITE" id="PS50404"/>
    </source>
</evidence>
<dbReference type="Pfam" id="PF13410">
    <property type="entry name" value="GST_C_2"/>
    <property type="match status" value="1"/>
</dbReference>